<protein>
    <submittedName>
        <fullName evidence="2">Uncharacterized protein</fullName>
    </submittedName>
</protein>
<organism evidence="2 3">
    <name type="scientific">Armillaria luteobubalina</name>
    <dbReference type="NCBI Taxonomy" id="153913"/>
    <lineage>
        <taxon>Eukaryota</taxon>
        <taxon>Fungi</taxon>
        <taxon>Dikarya</taxon>
        <taxon>Basidiomycota</taxon>
        <taxon>Agaricomycotina</taxon>
        <taxon>Agaricomycetes</taxon>
        <taxon>Agaricomycetidae</taxon>
        <taxon>Agaricales</taxon>
        <taxon>Marasmiineae</taxon>
        <taxon>Physalacriaceae</taxon>
        <taxon>Armillaria</taxon>
    </lineage>
</organism>
<feature type="compositionally biased region" description="Basic and acidic residues" evidence="1">
    <location>
        <begin position="87"/>
        <end position="96"/>
    </location>
</feature>
<proteinExistence type="predicted"/>
<evidence type="ECO:0000256" key="1">
    <source>
        <dbReference type="SAM" id="MobiDB-lite"/>
    </source>
</evidence>
<reference evidence="2" key="1">
    <citation type="submission" date="2023-06" db="EMBL/GenBank/DDBJ databases">
        <authorList>
            <consortium name="Lawrence Berkeley National Laboratory"/>
            <person name="Ahrendt S."/>
            <person name="Sahu N."/>
            <person name="Indic B."/>
            <person name="Wong-Bajracharya J."/>
            <person name="Merenyi Z."/>
            <person name="Ke H.-M."/>
            <person name="Monk M."/>
            <person name="Kocsube S."/>
            <person name="Drula E."/>
            <person name="Lipzen A."/>
            <person name="Balint B."/>
            <person name="Henrissat B."/>
            <person name="Andreopoulos B."/>
            <person name="Martin F.M."/>
            <person name="Harder C.B."/>
            <person name="Rigling D."/>
            <person name="Ford K.L."/>
            <person name="Foster G.D."/>
            <person name="Pangilinan J."/>
            <person name="Papanicolaou A."/>
            <person name="Barry K."/>
            <person name="LaButti K."/>
            <person name="Viragh M."/>
            <person name="Koriabine M."/>
            <person name="Yan M."/>
            <person name="Riley R."/>
            <person name="Champramary S."/>
            <person name="Plett K.L."/>
            <person name="Tsai I.J."/>
            <person name="Slot J."/>
            <person name="Sipos G."/>
            <person name="Plett J."/>
            <person name="Nagy L.G."/>
            <person name="Grigoriev I.V."/>
        </authorList>
    </citation>
    <scope>NUCLEOTIDE SEQUENCE</scope>
    <source>
        <strain evidence="2">HWK02</strain>
    </source>
</reference>
<feature type="region of interest" description="Disordered" evidence="1">
    <location>
        <begin position="64"/>
        <end position="116"/>
    </location>
</feature>
<comment type="caution">
    <text evidence="2">The sequence shown here is derived from an EMBL/GenBank/DDBJ whole genome shotgun (WGS) entry which is preliminary data.</text>
</comment>
<keyword evidence="3" id="KW-1185">Reference proteome</keyword>
<accession>A0AA39Q8G8</accession>
<feature type="compositionally biased region" description="Polar residues" evidence="1">
    <location>
        <begin position="99"/>
        <end position="112"/>
    </location>
</feature>
<sequence>MRDECQGEEAMIKATEAEEETLSIMGEVVAVYMEVNTGIRLKRDRIPTILAVQTGMVMVSATAQSGDNPATDYHPTNDSGEQGLNWDSEHEPRDMEWNPGSQSMSHPQNAGQPNHWAEPRAGLAYQSKSHPTREMANERMLEMVKNRLNMGPLIGAHIVAGTQLNGRCMRCSKHTKASIKITALNIYGMGNTNTWHPDNKWNHVNQIM</sequence>
<name>A0AA39Q8G8_9AGAR</name>
<dbReference type="AlphaFoldDB" id="A0AA39Q8G8"/>
<dbReference type="Proteomes" id="UP001175228">
    <property type="component" value="Unassembled WGS sequence"/>
</dbReference>
<gene>
    <name evidence="2" type="ORF">EDD18DRAFT_1103797</name>
</gene>
<feature type="compositionally biased region" description="Polar residues" evidence="1">
    <location>
        <begin position="64"/>
        <end position="82"/>
    </location>
</feature>
<evidence type="ECO:0000313" key="3">
    <source>
        <dbReference type="Proteomes" id="UP001175228"/>
    </source>
</evidence>
<evidence type="ECO:0000313" key="2">
    <source>
        <dbReference type="EMBL" id="KAK0498202.1"/>
    </source>
</evidence>
<dbReference type="EMBL" id="JAUEPU010000011">
    <property type="protein sequence ID" value="KAK0498202.1"/>
    <property type="molecule type" value="Genomic_DNA"/>
</dbReference>